<dbReference type="SUPFAM" id="SSF47226">
    <property type="entry name" value="Histidine-containing phosphotransfer domain, HPT domain"/>
    <property type="match status" value="1"/>
</dbReference>
<accession>A0A511QDN6</accession>
<sequence>MDHSRHTPAEHELIDETIIQQMIKDTCVEIMPTLIDHYLEESTKRIQKITEAMRQQDLATLEFEAHTLGSSALALGNRILSRHARAIETFCIEGKSQEAWELCSSLPELAQRSFEALNMRKEQGFDE</sequence>
<dbReference type="GO" id="GO:0000160">
    <property type="term" value="P:phosphorelay signal transduction system"/>
    <property type="evidence" value="ECO:0007669"/>
    <property type="project" value="UniProtKB-KW"/>
</dbReference>
<dbReference type="Gene3D" id="1.20.120.160">
    <property type="entry name" value="HPT domain"/>
    <property type="match status" value="1"/>
</dbReference>
<evidence type="ECO:0000313" key="3">
    <source>
        <dbReference type="EMBL" id="GEM75413.1"/>
    </source>
</evidence>
<name>A0A511QDN6_9VIBR</name>
<dbReference type="OrthoDB" id="5875624at2"/>
<proteinExistence type="predicted"/>
<reference evidence="3 4" key="1">
    <citation type="submission" date="2019-07" db="EMBL/GenBank/DDBJ databases">
        <title>Whole genome shotgun sequence of Vibrio sagamiensis NBRC 104589.</title>
        <authorList>
            <person name="Hosoyama A."/>
            <person name="Uohara A."/>
            <person name="Ohji S."/>
            <person name="Ichikawa N."/>
        </authorList>
    </citation>
    <scope>NUCLEOTIDE SEQUENCE [LARGE SCALE GENOMIC DNA]</scope>
    <source>
        <strain evidence="3 4">NBRC 104589</strain>
    </source>
</reference>
<comment type="caution">
    <text evidence="3">The sequence shown here is derived from an EMBL/GenBank/DDBJ whole genome shotgun (WGS) entry which is preliminary data.</text>
</comment>
<feature type="domain" description="HPt" evidence="2">
    <location>
        <begin position="34"/>
        <end position="112"/>
    </location>
</feature>
<evidence type="ECO:0000259" key="2">
    <source>
        <dbReference type="Pfam" id="PF01627"/>
    </source>
</evidence>
<dbReference type="Proteomes" id="UP000321922">
    <property type="component" value="Unassembled WGS sequence"/>
</dbReference>
<dbReference type="GO" id="GO:0004672">
    <property type="term" value="F:protein kinase activity"/>
    <property type="evidence" value="ECO:0007669"/>
    <property type="project" value="UniProtKB-ARBA"/>
</dbReference>
<keyword evidence="4" id="KW-1185">Reference proteome</keyword>
<dbReference type="AlphaFoldDB" id="A0A511QDN6"/>
<gene>
    <name evidence="3" type="ORF">VSA01S_15250</name>
</gene>
<keyword evidence="1" id="KW-0902">Two-component regulatory system</keyword>
<evidence type="ECO:0000313" key="4">
    <source>
        <dbReference type="Proteomes" id="UP000321922"/>
    </source>
</evidence>
<dbReference type="RefSeq" id="WP_039982730.1">
    <property type="nucleotide sequence ID" value="NZ_BAOJ01000135.1"/>
</dbReference>
<organism evidence="3 4">
    <name type="scientific">Vibrio sagamiensis NBRC 104589</name>
    <dbReference type="NCBI Taxonomy" id="1219064"/>
    <lineage>
        <taxon>Bacteria</taxon>
        <taxon>Pseudomonadati</taxon>
        <taxon>Pseudomonadota</taxon>
        <taxon>Gammaproteobacteria</taxon>
        <taxon>Vibrionales</taxon>
        <taxon>Vibrionaceae</taxon>
        <taxon>Vibrio</taxon>
    </lineage>
</organism>
<dbReference type="InterPro" id="IPR008207">
    <property type="entry name" value="Sig_transdc_His_kin_Hpt_dom"/>
</dbReference>
<dbReference type="EMBL" id="BJXJ01000012">
    <property type="protein sequence ID" value="GEM75413.1"/>
    <property type="molecule type" value="Genomic_DNA"/>
</dbReference>
<evidence type="ECO:0000256" key="1">
    <source>
        <dbReference type="ARBA" id="ARBA00023012"/>
    </source>
</evidence>
<dbReference type="InterPro" id="IPR036641">
    <property type="entry name" value="HPT_dom_sf"/>
</dbReference>
<protein>
    <submittedName>
        <fullName evidence="3">Phosphorelay protein</fullName>
    </submittedName>
</protein>
<dbReference type="Pfam" id="PF01627">
    <property type="entry name" value="Hpt"/>
    <property type="match status" value="1"/>
</dbReference>